<dbReference type="Proteomes" id="UP000189739">
    <property type="component" value="Unassembled WGS sequence"/>
</dbReference>
<name>A0A1S9PHF1_9SPHI</name>
<keyword evidence="5" id="KW-1185">Reference proteome</keyword>
<keyword evidence="1" id="KW-0238">DNA-binding</keyword>
<comment type="caution">
    <text evidence="4">The sequence shown here is derived from an EMBL/GenBank/DDBJ whole genome shotgun (WGS) entry which is preliminary data.</text>
</comment>
<dbReference type="SUPFAM" id="SSF47413">
    <property type="entry name" value="lambda repressor-like DNA-binding domains"/>
    <property type="match status" value="1"/>
</dbReference>
<evidence type="ECO:0000313" key="5">
    <source>
        <dbReference type="Proteomes" id="UP000189739"/>
    </source>
</evidence>
<gene>
    <name evidence="4" type="ORF">BC343_25525</name>
</gene>
<evidence type="ECO:0000256" key="1">
    <source>
        <dbReference type="ARBA" id="ARBA00023125"/>
    </source>
</evidence>
<evidence type="ECO:0000313" key="4">
    <source>
        <dbReference type="EMBL" id="OOQ60384.1"/>
    </source>
</evidence>
<dbReference type="Pfam" id="PF01381">
    <property type="entry name" value="HTH_3"/>
    <property type="match status" value="1"/>
</dbReference>
<dbReference type="OrthoDB" id="795038at2"/>
<sequence length="121" mass="13413">MKQPLNTDVRKKVGLRIKEARKKARMTQEELATKTGISTASISKIEAGTTDPSLSRIEAIALALAADVLQLFGANARDPDSEPIAIIQRRIAVREEELAILQRKADCLEKELEKEQPPLPR</sequence>
<accession>A0A1S9PHF1</accession>
<dbReference type="Gene3D" id="1.10.260.40">
    <property type="entry name" value="lambda repressor-like DNA-binding domains"/>
    <property type="match status" value="1"/>
</dbReference>
<dbReference type="PANTHER" id="PTHR46558">
    <property type="entry name" value="TRACRIPTIONAL REGULATORY PROTEIN-RELATED-RELATED"/>
    <property type="match status" value="1"/>
</dbReference>
<evidence type="ECO:0000256" key="2">
    <source>
        <dbReference type="SAM" id="Coils"/>
    </source>
</evidence>
<dbReference type="AlphaFoldDB" id="A0A1S9PHF1"/>
<dbReference type="InterPro" id="IPR010982">
    <property type="entry name" value="Lambda_DNA-bd_dom_sf"/>
</dbReference>
<protein>
    <recommendedName>
        <fullName evidence="3">HTH cro/C1-type domain-containing protein</fullName>
    </recommendedName>
</protein>
<dbReference type="EMBL" id="MBTF01000007">
    <property type="protein sequence ID" value="OOQ60384.1"/>
    <property type="molecule type" value="Genomic_DNA"/>
</dbReference>
<dbReference type="PROSITE" id="PS50943">
    <property type="entry name" value="HTH_CROC1"/>
    <property type="match status" value="1"/>
</dbReference>
<reference evidence="4 5" key="1">
    <citation type="submission" date="2016-07" db="EMBL/GenBank/DDBJ databases">
        <title>Genomic analysis of zinc-resistant bacterium Mucilaginibacter pedocola TBZ30.</title>
        <authorList>
            <person name="Huang J."/>
            <person name="Tang J."/>
        </authorList>
    </citation>
    <scope>NUCLEOTIDE SEQUENCE [LARGE SCALE GENOMIC DNA]</scope>
    <source>
        <strain evidence="4 5">TBZ30</strain>
    </source>
</reference>
<dbReference type="SMART" id="SM00530">
    <property type="entry name" value="HTH_XRE"/>
    <property type="match status" value="1"/>
</dbReference>
<dbReference type="InterPro" id="IPR001387">
    <property type="entry name" value="Cro/C1-type_HTH"/>
</dbReference>
<organism evidence="4 5">
    <name type="scientific">Mucilaginibacter pedocola</name>
    <dbReference type="NCBI Taxonomy" id="1792845"/>
    <lineage>
        <taxon>Bacteria</taxon>
        <taxon>Pseudomonadati</taxon>
        <taxon>Bacteroidota</taxon>
        <taxon>Sphingobacteriia</taxon>
        <taxon>Sphingobacteriales</taxon>
        <taxon>Sphingobacteriaceae</taxon>
        <taxon>Mucilaginibacter</taxon>
    </lineage>
</organism>
<proteinExistence type="predicted"/>
<feature type="coiled-coil region" evidence="2">
    <location>
        <begin position="84"/>
        <end position="111"/>
    </location>
</feature>
<dbReference type="GO" id="GO:0003677">
    <property type="term" value="F:DNA binding"/>
    <property type="evidence" value="ECO:0007669"/>
    <property type="project" value="UniProtKB-KW"/>
</dbReference>
<evidence type="ECO:0000259" key="3">
    <source>
        <dbReference type="PROSITE" id="PS50943"/>
    </source>
</evidence>
<dbReference type="PANTHER" id="PTHR46558:SF11">
    <property type="entry name" value="HTH-TYPE TRANSCRIPTIONAL REGULATOR XRE"/>
    <property type="match status" value="1"/>
</dbReference>
<feature type="domain" description="HTH cro/C1-type" evidence="3">
    <location>
        <begin position="17"/>
        <end position="71"/>
    </location>
</feature>
<dbReference type="CDD" id="cd00093">
    <property type="entry name" value="HTH_XRE"/>
    <property type="match status" value="1"/>
</dbReference>
<dbReference type="STRING" id="1792845.BC343_25525"/>
<keyword evidence="2" id="KW-0175">Coiled coil</keyword>
<dbReference type="RefSeq" id="WP_078347665.1">
    <property type="nucleotide sequence ID" value="NZ_MBTF01000007.1"/>
</dbReference>